<organism evidence="3 4">
    <name type="scientific">Perkinsus olseni</name>
    <name type="common">Perkinsus atlanticus</name>
    <dbReference type="NCBI Taxonomy" id="32597"/>
    <lineage>
        <taxon>Eukaryota</taxon>
        <taxon>Sar</taxon>
        <taxon>Alveolata</taxon>
        <taxon>Perkinsozoa</taxon>
        <taxon>Perkinsea</taxon>
        <taxon>Perkinsida</taxon>
        <taxon>Perkinsidae</taxon>
        <taxon>Perkinsus</taxon>
    </lineage>
</organism>
<evidence type="ECO:0000256" key="1">
    <source>
        <dbReference type="SAM" id="MobiDB-lite"/>
    </source>
</evidence>
<dbReference type="GO" id="GO:0003723">
    <property type="term" value="F:RNA binding"/>
    <property type="evidence" value="ECO:0007669"/>
    <property type="project" value="TreeGrafter"/>
</dbReference>
<dbReference type="SUPFAM" id="SSF48371">
    <property type="entry name" value="ARM repeat"/>
    <property type="match status" value="1"/>
</dbReference>
<feature type="domain" description="RNA-editing substrate-binding complex 6 protein" evidence="2">
    <location>
        <begin position="348"/>
        <end position="489"/>
    </location>
</feature>
<comment type="caution">
    <text evidence="3">The sequence shown here is derived from an EMBL/GenBank/DDBJ whole genome shotgun (WGS) entry which is preliminary data.</text>
</comment>
<proteinExistence type="predicted"/>
<dbReference type="InterPro" id="IPR050870">
    <property type="entry name" value="FAST_kinase"/>
</dbReference>
<feature type="compositionally biased region" description="Polar residues" evidence="1">
    <location>
        <begin position="1"/>
        <end position="12"/>
    </location>
</feature>
<evidence type="ECO:0000313" key="3">
    <source>
        <dbReference type="EMBL" id="KAF4695072.1"/>
    </source>
</evidence>
<gene>
    <name evidence="3" type="ORF">FOZ60_005809</name>
</gene>
<reference evidence="3 4" key="1">
    <citation type="submission" date="2020-04" db="EMBL/GenBank/DDBJ databases">
        <title>Perkinsus olseni comparative genomics.</title>
        <authorList>
            <person name="Bogema D.R."/>
        </authorList>
    </citation>
    <scope>NUCLEOTIDE SEQUENCE [LARGE SCALE GENOMIC DNA]</scope>
    <source>
        <strain evidence="3">00978-12</strain>
    </source>
</reference>
<feature type="compositionally biased region" description="Polar residues" evidence="1">
    <location>
        <begin position="149"/>
        <end position="158"/>
    </location>
</feature>
<dbReference type="GO" id="GO:0005759">
    <property type="term" value="C:mitochondrial matrix"/>
    <property type="evidence" value="ECO:0007669"/>
    <property type="project" value="TreeGrafter"/>
</dbReference>
<protein>
    <recommendedName>
        <fullName evidence="2">RNA-editing substrate-binding complex 6 protein domain-containing protein</fullName>
    </recommendedName>
</protein>
<dbReference type="EMBL" id="JABANP010000024">
    <property type="protein sequence ID" value="KAF4695072.1"/>
    <property type="molecule type" value="Genomic_DNA"/>
</dbReference>
<sequence length="1088" mass="117724">MPTTTPSTSVTGCSRPISPLLPEPPFITAVTSTTPTAAATSGVDPTSSPTSIISSSPSCGWGGGGRRGRAGGVTINSGGNSLHPYDRGMRGDEAHHRQHHHHRCYRQTSPAPRLQPPSHVAFPSTTRHHQQQQDSSTHQRKIDAAAAEQHQNSGNSKRVQMAIQQRIMQAANMYRDPCRTIAEILSVFDEFQRDGVEFNEIHTSTALHRLATAITKSGAGGSRPSDGCGGGGGAANSTNASVMATYVTSDARFVRLVERARVLLPGATTRAVSNITWALSKLNYTDEGILDIVTEYMLTNLESFDTQGVSNCLYAFGLLRCSSGDRRRLLLDRLCEHIPPRLNEFKPQEISNCVYALARLGHRDDNFLAVVASYIPGCIQNFKAQEMSNVAYSYALLSYRSDPLFQSVADEMITRGMARCRSQDISNTLYAFAKVNFKCGDLCREVCENMIARLHEFNMQGISNTMFALGGLGYRHEAFLNAIADHVVGRLCSLDQFSQYSTPQDFANTLVAFSKLSLRHDPLLDAFGSIMCHRLNAFKSQEIASVVHAYGILGYVHTAFFIEVVQGILSSPTLCGYNNNGMLCCPGKQQQLQQVASSYSDASPTMSIASRTSNNFRHVSSNPEKYRASALTNIALALGRLQHRNVACLEAICAALQCESPVPGGLHKGEYHLTTQLTSLDVCNFICALGLLSYRDEDVLRRLCSRLSDQLVHLTMCKCASSDGASVAWCDHPGHLNAASGVWEGLGRDSESPERILMAAQRCSVGSTAPRMSPSISPMYSGSTAAAAGGNRGSSPITRASIVSSASSSRCSMSICSGVGRTTTSTNQQQQQQMICSPGAVVNVLQALYKLSYSPPAALILAVCQFMQVPTSKLPDLTSQALVALLTAFHWSLSEVLDIPCGTDQHRHPQLTLPPTPSMSTDRESLVAVLRSTSFSTIVRLAASEMQTRIHDLEIADVLAVLRSFASIMSAEEVDAINNEGILRGVQEWLTPRIHTFKPEEISALLEILEKFGPDSAPLATLTPRRERALLPSGLTDTPPTNGGAVSGDLQGSVLFADENDPIVNAKDSAPGYTPRMHLTPGRGYPMW</sequence>
<dbReference type="PANTHER" id="PTHR21228:SF40">
    <property type="entry name" value="LD45607P"/>
    <property type="match status" value="1"/>
</dbReference>
<dbReference type="InterPro" id="IPR016024">
    <property type="entry name" value="ARM-type_fold"/>
</dbReference>
<feature type="compositionally biased region" description="Low complexity" evidence="1">
    <location>
        <begin position="37"/>
        <end position="59"/>
    </location>
</feature>
<accession>A0A7J6PGF7</accession>
<dbReference type="OrthoDB" id="2019031at2759"/>
<dbReference type="GO" id="GO:0044528">
    <property type="term" value="P:regulation of mitochondrial mRNA stability"/>
    <property type="evidence" value="ECO:0007669"/>
    <property type="project" value="TreeGrafter"/>
</dbReference>
<feature type="region of interest" description="Disordered" evidence="1">
    <location>
        <begin position="37"/>
        <end position="70"/>
    </location>
</feature>
<name>A0A7J6PGF7_PEROL</name>
<evidence type="ECO:0000259" key="2">
    <source>
        <dbReference type="Pfam" id="PF26188"/>
    </source>
</evidence>
<dbReference type="Proteomes" id="UP000541610">
    <property type="component" value="Unassembled WGS sequence"/>
</dbReference>
<dbReference type="InterPro" id="IPR058917">
    <property type="entry name" value="RESC6_dom"/>
</dbReference>
<dbReference type="PANTHER" id="PTHR21228">
    <property type="entry name" value="FAST LEU-RICH DOMAIN-CONTAINING"/>
    <property type="match status" value="1"/>
</dbReference>
<dbReference type="Pfam" id="PF26188">
    <property type="entry name" value="RESC6"/>
    <property type="match status" value="1"/>
</dbReference>
<feature type="compositionally biased region" description="Basic residues" evidence="1">
    <location>
        <begin position="96"/>
        <end position="105"/>
    </location>
</feature>
<evidence type="ECO:0000313" key="4">
    <source>
        <dbReference type="Proteomes" id="UP000541610"/>
    </source>
</evidence>
<feature type="region of interest" description="Disordered" evidence="1">
    <location>
        <begin position="1"/>
        <end position="23"/>
    </location>
</feature>
<dbReference type="GO" id="GO:0000963">
    <property type="term" value="P:mitochondrial RNA processing"/>
    <property type="evidence" value="ECO:0007669"/>
    <property type="project" value="TreeGrafter"/>
</dbReference>
<feature type="region of interest" description="Disordered" evidence="1">
    <location>
        <begin position="87"/>
        <end position="160"/>
    </location>
</feature>
<dbReference type="AlphaFoldDB" id="A0A7J6PGF7"/>
<dbReference type="GO" id="GO:0035770">
    <property type="term" value="C:ribonucleoprotein granule"/>
    <property type="evidence" value="ECO:0007669"/>
    <property type="project" value="TreeGrafter"/>
</dbReference>